<protein>
    <submittedName>
        <fullName evidence="4">Ycf48-like protein</fullName>
    </submittedName>
</protein>
<dbReference type="Pfam" id="PF14870">
    <property type="entry name" value="PSII_BNR"/>
    <property type="match status" value="2"/>
</dbReference>
<dbReference type="SUPFAM" id="SSF110296">
    <property type="entry name" value="Oligoxyloglucan reducing end-specific cellobiohydrolase"/>
    <property type="match status" value="3"/>
</dbReference>
<accession>A0A518D4G5</accession>
<sequence>MLCAARLQVSTDPGDPMASRSTALSLALAPILVVTGFGVARAQEPELQAPLPSPKNMLSISAVSSDEVWATAGALFAQTGDLVHSTDGGATWEVLPVNTTSTLNSVFFLDQQRGWCAGNGIFFTTDGGATWTKANDWGSIYTLHFVDELHGWAGGNGGYVYRTTDGGQTWAFGVSVQSGWTVRDLWFRDALEGYAISIDGTFSRTTDGGASWSVVMDLTPSFLDPLPNTTAIEFVGANEVWVIGGETFMHSIDGGATWSQAAVPVDTWAHAAAFADALHGVAVGDSGNLVRTEDGGLTWTTVDTPYGQRLWDVSFSGGVGYVCGANGLLLRSDDFGATWSQISSGAAHTARDVDALDAHRAWVAYENGEIALTTNGGQLWERIQVDGFDEYGDLWCIDFFDANNGWAAGMQQVFGLADDGQIARSVDGGRTWTLQFAVTNFEFFGLEALDEDTAIAFGRGNFASSAFVRTEDGGATWFPSGPVGTTNGFRGADFLPDKQTGWLVGNSIYRTDDGGLTWTKQFDSPVMLASVSFADARNGWASGFQNTLFRTTDGGITWTPQTAGGPAGAAYMGVEALSPDEAYLVGWNRFVAHTTDGGSSWSPVPLPPVAHNLYTASAVEWNAVDFVEGGNGWFVGNEGTYAIRDERTFVATPHAISVATGGQQTFTLRPGPEHENELFVLMGTFSGTSPGFVDPNSGLLVPIVYDGYTNLLLGSWGASIVTPLFGLVGPGGFSQSRFSIPAGTDPSFAGQTLHHAFFTIDLFGSGLMEHASNAESLELLP</sequence>
<keyword evidence="5" id="KW-1185">Reference proteome</keyword>
<proteinExistence type="predicted"/>
<feature type="domain" description="Photosynthesis system II assembly factor Ycf48/Hcf136-like" evidence="3">
    <location>
        <begin position="527"/>
        <end position="607"/>
    </location>
</feature>
<evidence type="ECO:0000313" key="4">
    <source>
        <dbReference type="EMBL" id="QDU86360.1"/>
    </source>
</evidence>
<dbReference type="PANTHER" id="PTHR47199">
    <property type="entry name" value="PHOTOSYSTEM II STABILITY/ASSEMBLY FACTOR HCF136, CHLOROPLASTIC"/>
    <property type="match status" value="1"/>
</dbReference>
<dbReference type="AlphaFoldDB" id="A0A518D4G5"/>
<dbReference type="OrthoDB" id="226401at2"/>
<dbReference type="InterPro" id="IPR015943">
    <property type="entry name" value="WD40/YVTN_repeat-like_dom_sf"/>
</dbReference>
<organism evidence="4 5">
    <name type="scientific">Rohdeia mirabilis</name>
    <dbReference type="NCBI Taxonomy" id="2528008"/>
    <lineage>
        <taxon>Bacteria</taxon>
        <taxon>Pseudomonadati</taxon>
        <taxon>Planctomycetota</taxon>
        <taxon>Planctomycetia</taxon>
        <taxon>Planctomycetia incertae sedis</taxon>
        <taxon>Rohdeia</taxon>
    </lineage>
</organism>
<feature type="domain" description="Photosynthesis system II assembly factor Ycf48/Hcf136-like" evidence="3">
    <location>
        <begin position="257"/>
        <end position="382"/>
    </location>
</feature>
<evidence type="ECO:0000256" key="2">
    <source>
        <dbReference type="ARBA" id="ARBA00023276"/>
    </source>
</evidence>
<evidence type="ECO:0000259" key="3">
    <source>
        <dbReference type="Pfam" id="PF14870"/>
    </source>
</evidence>
<dbReference type="EMBL" id="CP036290">
    <property type="protein sequence ID" value="QDU86360.1"/>
    <property type="molecule type" value="Genomic_DNA"/>
</dbReference>
<gene>
    <name evidence="4" type="ORF">Pla163_35110</name>
</gene>
<dbReference type="CDD" id="cd15482">
    <property type="entry name" value="Sialidase_non-viral"/>
    <property type="match status" value="2"/>
</dbReference>
<evidence type="ECO:0000313" key="5">
    <source>
        <dbReference type="Proteomes" id="UP000319342"/>
    </source>
</evidence>
<dbReference type="PANTHER" id="PTHR47199:SF2">
    <property type="entry name" value="PHOTOSYSTEM II STABILITY_ASSEMBLY FACTOR HCF136, CHLOROPLASTIC"/>
    <property type="match status" value="1"/>
</dbReference>
<dbReference type="GO" id="GO:0015979">
    <property type="term" value="P:photosynthesis"/>
    <property type="evidence" value="ECO:0007669"/>
    <property type="project" value="UniProtKB-KW"/>
</dbReference>
<dbReference type="InterPro" id="IPR028203">
    <property type="entry name" value="PSII_CF48-like_dom"/>
</dbReference>
<dbReference type="Gene3D" id="2.130.10.10">
    <property type="entry name" value="YVTN repeat-like/Quinoprotein amine dehydrogenase"/>
    <property type="match status" value="4"/>
</dbReference>
<keyword evidence="1" id="KW-0602">Photosynthesis</keyword>
<dbReference type="GO" id="GO:0009523">
    <property type="term" value="C:photosystem II"/>
    <property type="evidence" value="ECO:0007669"/>
    <property type="project" value="UniProtKB-KW"/>
</dbReference>
<name>A0A518D4G5_9BACT</name>
<evidence type="ECO:0000256" key="1">
    <source>
        <dbReference type="ARBA" id="ARBA00022531"/>
    </source>
</evidence>
<reference evidence="4 5" key="1">
    <citation type="submission" date="2019-02" db="EMBL/GenBank/DDBJ databases">
        <title>Deep-cultivation of Planctomycetes and their phenomic and genomic characterization uncovers novel biology.</title>
        <authorList>
            <person name="Wiegand S."/>
            <person name="Jogler M."/>
            <person name="Boedeker C."/>
            <person name="Pinto D."/>
            <person name="Vollmers J."/>
            <person name="Rivas-Marin E."/>
            <person name="Kohn T."/>
            <person name="Peeters S.H."/>
            <person name="Heuer A."/>
            <person name="Rast P."/>
            <person name="Oberbeckmann S."/>
            <person name="Bunk B."/>
            <person name="Jeske O."/>
            <person name="Meyerdierks A."/>
            <person name="Storesund J.E."/>
            <person name="Kallscheuer N."/>
            <person name="Luecker S."/>
            <person name="Lage O.M."/>
            <person name="Pohl T."/>
            <person name="Merkel B.J."/>
            <person name="Hornburger P."/>
            <person name="Mueller R.-W."/>
            <person name="Bruemmer F."/>
            <person name="Labrenz M."/>
            <person name="Spormann A.M."/>
            <person name="Op den Camp H."/>
            <person name="Overmann J."/>
            <person name="Amann R."/>
            <person name="Jetten M.S.M."/>
            <person name="Mascher T."/>
            <person name="Medema M.H."/>
            <person name="Devos D.P."/>
            <person name="Kaster A.-K."/>
            <person name="Ovreas L."/>
            <person name="Rohde M."/>
            <person name="Galperin M.Y."/>
            <person name="Jogler C."/>
        </authorList>
    </citation>
    <scope>NUCLEOTIDE SEQUENCE [LARGE SCALE GENOMIC DNA]</scope>
    <source>
        <strain evidence="4 5">Pla163</strain>
    </source>
</reference>
<dbReference type="Proteomes" id="UP000319342">
    <property type="component" value="Chromosome"/>
</dbReference>
<keyword evidence="2" id="KW-0604">Photosystem II</keyword>